<name>A0A0G4F9H9_VITBC</name>
<feature type="compositionally biased region" description="Low complexity" evidence="2">
    <location>
        <begin position="573"/>
        <end position="582"/>
    </location>
</feature>
<accession>A0A0G4F9H9</accession>
<feature type="coiled-coil region" evidence="1">
    <location>
        <begin position="103"/>
        <end position="137"/>
    </location>
</feature>
<gene>
    <name evidence="3" type="ORF">Vbra_4266</name>
</gene>
<evidence type="ECO:0000256" key="2">
    <source>
        <dbReference type="SAM" id="MobiDB-lite"/>
    </source>
</evidence>
<dbReference type="Proteomes" id="UP000041254">
    <property type="component" value="Unassembled WGS sequence"/>
</dbReference>
<proteinExistence type="predicted"/>
<evidence type="ECO:0000256" key="1">
    <source>
        <dbReference type="SAM" id="Coils"/>
    </source>
</evidence>
<reference evidence="3 4" key="1">
    <citation type="submission" date="2014-11" db="EMBL/GenBank/DDBJ databases">
        <authorList>
            <person name="Zhu J."/>
            <person name="Qi W."/>
            <person name="Song R."/>
        </authorList>
    </citation>
    <scope>NUCLEOTIDE SEQUENCE [LARGE SCALE GENOMIC DNA]</scope>
</reference>
<dbReference type="AlphaFoldDB" id="A0A0G4F9H9"/>
<feature type="compositionally biased region" description="Polar residues" evidence="2">
    <location>
        <begin position="552"/>
        <end position="565"/>
    </location>
</feature>
<feature type="region of interest" description="Disordered" evidence="2">
    <location>
        <begin position="653"/>
        <end position="736"/>
    </location>
</feature>
<feature type="compositionally biased region" description="Pro residues" evidence="2">
    <location>
        <begin position="795"/>
        <end position="808"/>
    </location>
</feature>
<feature type="compositionally biased region" description="Polar residues" evidence="2">
    <location>
        <begin position="261"/>
        <end position="270"/>
    </location>
</feature>
<dbReference type="EMBL" id="CDMY01000395">
    <property type="protein sequence ID" value="CEM09543.1"/>
    <property type="molecule type" value="Genomic_DNA"/>
</dbReference>
<feature type="region of interest" description="Disordered" evidence="2">
    <location>
        <begin position="246"/>
        <end position="340"/>
    </location>
</feature>
<feature type="region of interest" description="Disordered" evidence="2">
    <location>
        <begin position="34"/>
        <end position="54"/>
    </location>
</feature>
<feature type="region of interest" description="Disordered" evidence="2">
    <location>
        <begin position="843"/>
        <end position="863"/>
    </location>
</feature>
<sequence>MAASEHQHASESSVVFPHLSGPFDGARLLEGGRTYAKEPQEASTGPYSTFGGMSGMPDDIVMDAEFRRELEQQKLHESLKARLSLEHQLSETRDRLIVTDAKKQSFKKQAREYEAEIEKLRATVTSLQKDTEEARREAIEWHDRGEAAVNQMKEMRETHLQEVRLLQRGLRAKMEGDDQRNKTDREAQVLERLSKAAAQREESYKEKNRLQAQLDKAKSDCRLLLQERHALREKVKRLSEEVQHQKKRAALANTRDAQLYNPLSGSSRPGQQAAAAKSDSQQQRKSPSPVSPLSVSWSGSKKGRRSRGSNARNSETSPAALPDVAGALKRSAEEESDEEFEKQLQMVERRFEGLGDNARGLDEIVEQLQKEKHKLENARTEDRLALEEMSEALREWQYLCDQKEQLLIRLNEALGEATQEHKRLVNALGLDESTIATLPALQGPPAPLGEPSIGVRSGRVSRMDHKDKDVPTVALSEYEAAKKESATLKSTATGQQSLITRLQEQLLALQTAYARVYEVCTSAGLHHLPEGHLIPSDPLVLIRQLNSQDGSLRSFSDSIRQSSFGTPGDPNRHGNNNHGGNHLEAARPANNFPSFGDAIHTRAPESDTQAAPSGQAQAAHPSSKWGHGESVSNPGVVPTVVMGRLHLTEELGRSSGASVPHGSIPPPPFQPEAPKAPAPKEKPGAGHYYNYYIGKSPRESDDSNRVTYAASSRKTFEDDVPAEDSGDGASRKVASISPSHEDVADYCVNWLVQKALSNISAADDPGFFDVAGTSISQSQQDRYSPDALDEATPEPSDPTPWENPPEGPSPETDIVSPDVVFQQATFAKTGELLQLELCRMDEPPLPWQGSRPHSEGGLPSRPEMAGDAWELRAHELSTNERFSMVIDEGILTQLDQEDPWRDLFSLIGLTAGRELVLPVLVGRRRVTLAPAGVAIILSLYRYDAYRFFLNGYDEEGDRLADLVLLEDQLGAADKAHLDLCNTDEMLFDFFVGNLTLHEIKLKSVSSRPKRAAMSAAPQADVSLKLLFKDYHKEETAGDEHL</sequence>
<evidence type="ECO:0000313" key="4">
    <source>
        <dbReference type="Proteomes" id="UP000041254"/>
    </source>
</evidence>
<dbReference type="OrthoDB" id="449574at2759"/>
<feature type="region of interest" description="Disordered" evidence="2">
    <location>
        <begin position="775"/>
        <end position="814"/>
    </location>
</feature>
<feature type="compositionally biased region" description="Pro residues" evidence="2">
    <location>
        <begin position="663"/>
        <end position="677"/>
    </location>
</feature>
<feature type="region of interest" description="Disordered" evidence="2">
    <location>
        <begin position="552"/>
        <end position="636"/>
    </location>
</feature>
<dbReference type="VEuPathDB" id="CryptoDB:Vbra_4266"/>
<evidence type="ECO:0000313" key="3">
    <source>
        <dbReference type="EMBL" id="CEM09543.1"/>
    </source>
</evidence>
<keyword evidence="1" id="KW-0175">Coiled coil</keyword>
<feature type="coiled-coil region" evidence="1">
    <location>
        <begin position="358"/>
        <end position="427"/>
    </location>
</feature>
<organism evidence="3 4">
    <name type="scientific">Vitrella brassicaformis (strain CCMP3155)</name>
    <dbReference type="NCBI Taxonomy" id="1169540"/>
    <lineage>
        <taxon>Eukaryota</taxon>
        <taxon>Sar</taxon>
        <taxon>Alveolata</taxon>
        <taxon>Colpodellida</taxon>
        <taxon>Vitrellaceae</taxon>
        <taxon>Vitrella</taxon>
    </lineage>
</organism>
<protein>
    <submittedName>
        <fullName evidence="3">Uncharacterized protein</fullName>
    </submittedName>
</protein>
<feature type="compositionally biased region" description="Polar residues" evidence="2">
    <location>
        <begin position="606"/>
        <end position="616"/>
    </location>
</feature>
<feature type="compositionally biased region" description="Low complexity" evidence="2">
    <location>
        <begin position="271"/>
        <end position="300"/>
    </location>
</feature>
<keyword evidence="4" id="KW-1185">Reference proteome</keyword>
<dbReference type="InParanoid" id="A0A0G4F9H9"/>